<gene>
    <name evidence="2" type="ORF">AAES_87423</name>
</gene>
<accession>A0A0Q3PT54</accession>
<evidence type="ECO:0000313" key="2">
    <source>
        <dbReference type="EMBL" id="KQK84419.1"/>
    </source>
</evidence>
<proteinExistence type="predicted"/>
<organism evidence="2 3">
    <name type="scientific">Amazona aestiva</name>
    <name type="common">Blue-fronted Amazon parrot</name>
    <dbReference type="NCBI Taxonomy" id="12930"/>
    <lineage>
        <taxon>Eukaryota</taxon>
        <taxon>Metazoa</taxon>
        <taxon>Chordata</taxon>
        <taxon>Craniata</taxon>
        <taxon>Vertebrata</taxon>
        <taxon>Euteleostomi</taxon>
        <taxon>Archelosauria</taxon>
        <taxon>Archosauria</taxon>
        <taxon>Dinosauria</taxon>
        <taxon>Saurischia</taxon>
        <taxon>Theropoda</taxon>
        <taxon>Coelurosauria</taxon>
        <taxon>Aves</taxon>
        <taxon>Neognathae</taxon>
        <taxon>Neoaves</taxon>
        <taxon>Telluraves</taxon>
        <taxon>Australaves</taxon>
        <taxon>Psittaciformes</taxon>
        <taxon>Psittacidae</taxon>
        <taxon>Amazona</taxon>
    </lineage>
</organism>
<dbReference type="Proteomes" id="UP000051836">
    <property type="component" value="Unassembled WGS sequence"/>
</dbReference>
<evidence type="ECO:0000313" key="3">
    <source>
        <dbReference type="Proteomes" id="UP000051836"/>
    </source>
</evidence>
<feature type="region of interest" description="Disordered" evidence="1">
    <location>
        <begin position="46"/>
        <end position="68"/>
    </location>
</feature>
<name>A0A0Q3PT54_AMAAE</name>
<dbReference type="EMBL" id="LMAW01001113">
    <property type="protein sequence ID" value="KQK84419.1"/>
    <property type="molecule type" value="Genomic_DNA"/>
</dbReference>
<sequence length="129" mass="14057">MSFTSEQQLAPREPQVLDKACPGACSSAESGEGICHKYTPNLVAQIDRSNGEKKMEEEKEEVEEKEEGDISLKGKYVKEFSSYMPKNVVNPPPLGIYTEGLAAAKLVLKFVDLTETAVEKLKSSCSALG</sequence>
<protein>
    <submittedName>
        <fullName evidence="2">Uncharacterized protein</fullName>
    </submittedName>
</protein>
<evidence type="ECO:0000256" key="1">
    <source>
        <dbReference type="SAM" id="MobiDB-lite"/>
    </source>
</evidence>
<comment type="caution">
    <text evidence="2">The sequence shown here is derived from an EMBL/GenBank/DDBJ whole genome shotgun (WGS) entry which is preliminary data.</text>
</comment>
<dbReference type="AlphaFoldDB" id="A0A0Q3PT54"/>
<reference evidence="2 3" key="1">
    <citation type="submission" date="2015-10" db="EMBL/GenBank/DDBJ databases">
        <authorList>
            <person name="Gilbert D.G."/>
        </authorList>
    </citation>
    <scope>NUCLEOTIDE SEQUENCE [LARGE SCALE GENOMIC DNA]</scope>
    <source>
        <strain evidence="2">FVVF132</strain>
    </source>
</reference>
<feature type="compositionally biased region" description="Acidic residues" evidence="1">
    <location>
        <begin position="58"/>
        <end position="67"/>
    </location>
</feature>
<keyword evidence="3" id="KW-1185">Reference proteome</keyword>